<dbReference type="SFLD" id="SFLDG01082">
    <property type="entry name" value="B12-binding_domain_containing"/>
    <property type="match status" value="1"/>
</dbReference>
<sequence length="486" mass="55657">MSKFLFINLTSTDDDSYTIGPLTLLTSLKSAGHDCDFYDNIIHSNTRLGSALYFEDNLDKDLELHELPDNLQNIFADIAKVITPETKMIGFCVLFSNFHAAMFFSKALKALYPNVLNIFGGPLFFFPEHFGLNNMEKRPYIDSYVKGKAEETVQEIFKADFDFTNLKNLKGLCFRDNTDSWHIDATINQFTEFTPISYENSANVGYVNTSFSVGCPYKCTFCTQDDYYKDYILAPVEKCMEILTPLKNKFVYVTDALINANHIWLKNLCQKMIDDELNIKWGSWFRVAGQLKNKDYLELLYDSGCRKINFGFESASGPVLKHMMKYSNEQGIYQIFNNIRQLIKEGKPMQVGINVLIGYPNETEEDFLKTCKFILFNQDIINFVNSCNLVSIAPHGRLHKILQKNNEINLIDGENWATAQSNPAIRFKRLEHLQALLKKIKLESSSYHTAEKLRNSPPETWATFTPTPPELLIPANETKGLDFIAS</sequence>
<dbReference type="PANTHER" id="PTHR43409">
    <property type="entry name" value="ANAEROBIC MAGNESIUM-PROTOPORPHYRIN IX MONOMETHYL ESTER CYCLASE-RELATED"/>
    <property type="match status" value="1"/>
</dbReference>
<dbReference type="Gene3D" id="3.40.50.280">
    <property type="entry name" value="Cobalamin-binding domain"/>
    <property type="match status" value="1"/>
</dbReference>
<feature type="domain" description="Radical SAM core" evidence="6">
    <location>
        <begin position="201"/>
        <end position="441"/>
    </location>
</feature>
<name>A0ABU5VT69_9BACT</name>
<proteinExistence type="predicted"/>
<accession>A0ABU5VT69</accession>
<protein>
    <submittedName>
        <fullName evidence="7">Radical SAM protein</fullName>
    </submittedName>
</protein>
<keyword evidence="4" id="KW-0408">Iron</keyword>
<dbReference type="InterPro" id="IPR006638">
    <property type="entry name" value="Elp3/MiaA/NifB-like_rSAM"/>
</dbReference>
<evidence type="ECO:0000256" key="5">
    <source>
        <dbReference type="ARBA" id="ARBA00023014"/>
    </source>
</evidence>
<comment type="caution">
    <text evidence="7">The sequence shown here is derived from an EMBL/GenBank/DDBJ whole genome shotgun (WGS) entry which is preliminary data.</text>
</comment>
<dbReference type="Proteomes" id="UP001302274">
    <property type="component" value="Unassembled WGS sequence"/>
</dbReference>
<evidence type="ECO:0000313" key="8">
    <source>
        <dbReference type="Proteomes" id="UP001302274"/>
    </source>
</evidence>
<dbReference type="InterPro" id="IPR051198">
    <property type="entry name" value="BchE-like"/>
</dbReference>
<evidence type="ECO:0000313" key="7">
    <source>
        <dbReference type="EMBL" id="MEA9356248.1"/>
    </source>
</evidence>
<dbReference type="InterPro" id="IPR058240">
    <property type="entry name" value="rSAM_sf"/>
</dbReference>
<dbReference type="SFLD" id="SFLDS00029">
    <property type="entry name" value="Radical_SAM"/>
    <property type="match status" value="1"/>
</dbReference>
<dbReference type="Pfam" id="PF04055">
    <property type="entry name" value="Radical_SAM"/>
    <property type="match status" value="1"/>
</dbReference>
<evidence type="ECO:0000256" key="1">
    <source>
        <dbReference type="ARBA" id="ARBA00001966"/>
    </source>
</evidence>
<evidence type="ECO:0000259" key="6">
    <source>
        <dbReference type="PROSITE" id="PS51918"/>
    </source>
</evidence>
<dbReference type="SUPFAM" id="SSF102114">
    <property type="entry name" value="Radical SAM enzymes"/>
    <property type="match status" value="1"/>
</dbReference>
<keyword evidence="8" id="KW-1185">Reference proteome</keyword>
<evidence type="ECO:0000256" key="4">
    <source>
        <dbReference type="ARBA" id="ARBA00023004"/>
    </source>
</evidence>
<keyword evidence="5" id="KW-0411">Iron-sulfur</keyword>
<reference evidence="7 8" key="1">
    <citation type="submission" date="2023-11" db="EMBL/GenBank/DDBJ databases">
        <title>A Novel Polar Bacteriovorax (B. antarcticus) Isolated from the Biocrust in Antarctica.</title>
        <authorList>
            <person name="Mun W."/>
            <person name="Choi S.Y."/>
            <person name="Mitchell R.J."/>
        </authorList>
    </citation>
    <scope>NUCLEOTIDE SEQUENCE [LARGE SCALE GENOMIC DNA]</scope>
    <source>
        <strain evidence="7 8">PP10</strain>
    </source>
</reference>
<evidence type="ECO:0000256" key="2">
    <source>
        <dbReference type="ARBA" id="ARBA00022691"/>
    </source>
</evidence>
<dbReference type="Gene3D" id="3.80.30.20">
    <property type="entry name" value="tm_1862 like domain"/>
    <property type="match status" value="1"/>
</dbReference>
<keyword evidence="3" id="KW-0479">Metal-binding</keyword>
<dbReference type="PANTHER" id="PTHR43409:SF7">
    <property type="entry name" value="BLL1977 PROTEIN"/>
    <property type="match status" value="1"/>
</dbReference>
<dbReference type="InterPro" id="IPR007197">
    <property type="entry name" value="rSAM"/>
</dbReference>
<dbReference type="RefSeq" id="WP_323575934.1">
    <property type="nucleotide sequence ID" value="NZ_JAYGJQ010000001.1"/>
</dbReference>
<dbReference type="SMART" id="SM00729">
    <property type="entry name" value="Elp3"/>
    <property type="match status" value="1"/>
</dbReference>
<keyword evidence="2" id="KW-0949">S-adenosyl-L-methionine</keyword>
<dbReference type="InterPro" id="IPR023404">
    <property type="entry name" value="rSAM_horseshoe"/>
</dbReference>
<gene>
    <name evidence="7" type="ORF">SHI21_08545</name>
</gene>
<organism evidence="7 8">
    <name type="scientific">Bacteriovorax antarcticus</name>
    <dbReference type="NCBI Taxonomy" id="3088717"/>
    <lineage>
        <taxon>Bacteria</taxon>
        <taxon>Pseudomonadati</taxon>
        <taxon>Bdellovibrionota</taxon>
        <taxon>Bacteriovoracia</taxon>
        <taxon>Bacteriovoracales</taxon>
        <taxon>Bacteriovoracaceae</taxon>
        <taxon>Bacteriovorax</taxon>
    </lineage>
</organism>
<dbReference type="PROSITE" id="PS51918">
    <property type="entry name" value="RADICAL_SAM"/>
    <property type="match status" value="1"/>
</dbReference>
<dbReference type="EMBL" id="JAYGJQ010000001">
    <property type="protein sequence ID" value="MEA9356248.1"/>
    <property type="molecule type" value="Genomic_DNA"/>
</dbReference>
<evidence type="ECO:0000256" key="3">
    <source>
        <dbReference type="ARBA" id="ARBA00022723"/>
    </source>
</evidence>
<comment type="cofactor">
    <cofactor evidence="1">
        <name>[4Fe-4S] cluster</name>
        <dbReference type="ChEBI" id="CHEBI:49883"/>
    </cofactor>
</comment>